<accession>A0A8T9QHW7</accession>
<dbReference type="AlphaFoldDB" id="A0A8T9QHW7"/>
<dbReference type="RefSeq" id="WP_244677733.1">
    <property type="nucleotide sequence ID" value="NZ_CP095046.1"/>
</dbReference>
<dbReference type="InterPro" id="IPR003777">
    <property type="entry name" value="XdhC_CoxI"/>
</dbReference>
<dbReference type="Pfam" id="PF02625">
    <property type="entry name" value="XdhC_CoxI"/>
    <property type="match status" value="1"/>
</dbReference>
<organism evidence="2 3">
    <name type="scientific">Hymenobacter cellulosilyticus</name>
    <dbReference type="NCBI Taxonomy" id="2932248"/>
    <lineage>
        <taxon>Bacteria</taxon>
        <taxon>Pseudomonadati</taxon>
        <taxon>Bacteroidota</taxon>
        <taxon>Cytophagia</taxon>
        <taxon>Cytophagales</taxon>
        <taxon>Hymenobacteraceae</taxon>
        <taxon>Hymenobacter</taxon>
    </lineage>
</organism>
<evidence type="ECO:0000313" key="3">
    <source>
        <dbReference type="Proteomes" id="UP000831796"/>
    </source>
</evidence>
<evidence type="ECO:0000313" key="2">
    <source>
        <dbReference type="EMBL" id="UOQ74393.1"/>
    </source>
</evidence>
<feature type="domain" description="XdhC- CoxI" evidence="1">
    <location>
        <begin position="24"/>
        <end position="84"/>
    </location>
</feature>
<gene>
    <name evidence="2" type="ORF">MUN79_11215</name>
</gene>
<dbReference type="EMBL" id="CP095046">
    <property type="protein sequence ID" value="UOQ74393.1"/>
    <property type="molecule type" value="Genomic_DNA"/>
</dbReference>
<protein>
    <submittedName>
        <fullName evidence="2">XdhC family protein</fullName>
    </submittedName>
</protein>
<sequence>MEHFSTTPSLPRDFPVWQHVAASLRQQQPVTLLCVLSSTGSSPGRQGFKMSVSTEDMAGSIGGGIMEHKFVGLARARMLEGHDQALIRPRFTARKLPRTAPA</sequence>
<keyword evidence="3" id="KW-1185">Reference proteome</keyword>
<reference evidence="2" key="1">
    <citation type="submission" date="2022-04" db="EMBL/GenBank/DDBJ databases">
        <title>Hymenobacter sp. isolated from the air.</title>
        <authorList>
            <person name="Won M."/>
            <person name="Lee C.-M."/>
            <person name="Woen H.-Y."/>
            <person name="Kwon S.-W."/>
        </authorList>
    </citation>
    <scope>NUCLEOTIDE SEQUENCE</scope>
    <source>
        <strain evidence="2">5116S-3</strain>
    </source>
</reference>
<dbReference type="Proteomes" id="UP000831796">
    <property type="component" value="Chromosome"/>
</dbReference>
<evidence type="ECO:0000259" key="1">
    <source>
        <dbReference type="Pfam" id="PF02625"/>
    </source>
</evidence>
<name>A0A8T9QHW7_9BACT</name>
<proteinExistence type="predicted"/>
<dbReference type="KEGG" id="hcu:MUN79_11215"/>